<accession>A0A9P5XZ00</accession>
<feature type="compositionally biased region" description="Pro residues" evidence="1">
    <location>
        <begin position="301"/>
        <end position="316"/>
    </location>
</feature>
<feature type="compositionally biased region" description="Basic and acidic residues" evidence="1">
    <location>
        <begin position="952"/>
        <end position="961"/>
    </location>
</feature>
<feature type="compositionally biased region" description="Low complexity" evidence="1">
    <location>
        <begin position="494"/>
        <end position="505"/>
    </location>
</feature>
<evidence type="ECO:0000313" key="2">
    <source>
        <dbReference type="EMBL" id="KAF9458291.1"/>
    </source>
</evidence>
<reference evidence="2" key="1">
    <citation type="submission" date="2020-11" db="EMBL/GenBank/DDBJ databases">
        <authorList>
            <consortium name="DOE Joint Genome Institute"/>
            <person name="Ahrendt S."/>
            <person name="Riley R."/>
            <person name="Andreopoulos W."/>
            <person name="Labutti K."/>
            <person name="Pangilinan J."/>
            <person name="Ruiz-Duenas F.J."/>
            <person name="Barrasa J.M."/>
            <person name="Sanchez-Garcia M."/>
            <person name="Camarero S."/>
            <person name="Miyauchi S."/>
            <person name="Serrano A."/>
            <person name="Linde D."/>
            <person name="Babiker R."/>
            <person name="Drula E."/>
            <person name="Ayuso-Fernandez I."/>
            <person name="Pacheco R."/>
            <person name="Padilla G."/>
            <person name="Ferreira P."/>
            <person name="Barriuso J."/>
            <person name="Kellner H."/>
            <person name="Castanera R."/>
            <person name="Alfaro M."/>
            <person name="Ramirez L."/>
            <person name="Pisabarro A.G."/>
            <person name="Kuo A."/>
            <person name="Tritt A."/>
            <person name="Lipzen A."/>
            <person name="He G."/>
            <person name="Yan M."/>
            <person name="Ng V."/>
            <person name="Cullen D."/>
            <person name="Martin F."/>
            <person name="Rosso M.-N."/>
            <person name="Henrissat B."/>
            <person name="Hibbett D."/>
            <person name="Martinez A.T."/>
            <person name="Grigoriev I.V."/>
        </authorList>
    </citation>
    <scope>NUCLEOTIDE SEQUENCE</scope>
    <source>
        <strain evidence="2">CBS 247.69</strain>
    </source>
</reference>
<evidence type="ECO:0000256" key="1">
    <source>
        <dbReference type="SAM" id="MobiDB-lite"/>
    </source>
</evidence>
<feature type="region of interest" description="Disordered" evidence="1">
    <location>
        <begin position="487"/>
        <end position="517"/>
    </location>
</feature>
<feature type="compositionally biased region" description="Low complexity" evidence="1">
    <location>
        <begin position="21"/>
        <end position="55"/>
    </location>
</feature>
<feature type="compositionally biased region" description="Polar residues" evidence="1">
    <location>
        <begin position="984"/>
        <end position="1002"/>
    </location>
</feature>
<feature type="region of interest" description="Disordered" evidence="1">
    <location>
        <begin position="555"/>
        <end position="613"/>
    </location>
</feature>
<name>A0A9P5XZ00_9AGAR</name>
<feature type="compositionally biased region" description="Basic and acidic residues" evidence="1">
    <location>
        <begin position="270"/>
        <end position="285"/>
    </location>
</feature>
<protein>
    <submittedName>
        <fullName evidence="2">Uncharacterized protein</fullName>
    </submittedName>
</protein>
<feature type="compositionally biased region" description="Low complexity" evidence="1">
    <location>
        <begin position="753"/>
        <end position="762"/>
    </location>
</feature>
<feature type="region of interest" description="Disordered" evidence="1">
    <location>
        <begin position="881"/>
        <end position="1016"/>
    </location>
</feature>
<feature type="compositionally biased region" description="Low complexity" evidence="1">
    <location>
        <begin position="287"/>
        <end position="300"/>
    </location>
</feature>
<feature type="compositionally biased region" description="Basic and acidic residues" evidence="1">
    <location>
        <begin position="114"/>
        <end position="142"/>
    </location>
</feature>
<dbReference type="AlphaFoldDB" id="A0A9P5XZ00"/>
<feature type="compositionally biased region" description="Basic and acidic residues" evidence="1">
    <location>
        <begin position="581"/>
        <end position="590"/>
    </location>
</feature>
<feature type="compositionally biased region" description="Polar residues" evidence="1">
    <location>
        <begin position="798"/>
        <end position="809"/>
    </location>
</feature>
<organism evidence="2 3">
    <name type="scientific">Collybia nuda</name>
    <dbReference type="NCBI Taxonomy" id="64659"/>
    <lineage>
        <taxon>Eukaryota</taxon>
        <taxon>Fungi</taxon>
        <taxon>Dikarya</taxon>
        <taxon>Basidiomycota</taxon>
        <taxon>Agaricomycotina</taxon>
        <taxon>Agaricomycetes</taxon>
        <taxon>Agaricomycetidae</taxon>
        <taxon>Agaricales</taxon>
        <taxon>Tricholomatineae</taxon>
        <taxon>Clitocybaceae</taxon>
        <taxon>Collybia</taxon>
    </lineage>
</organism>
<feature type="compositionally biased region" description="Low complexity" evidence="1">
    <location>
        <begin position="561"/>
        <end position="574"/>
    </location>
</feature>
<gene>
    <name evidence="2" type="ORF">BDZ94DRAFT_1270935</name>
</gene>
<feature type="compositionally biased region" description="Pro residues" evidence="1">
    <location>
        <begin position="83"/>
        <end position="92"/>
    </location>
</feature>
<dbReference type="EMBL" id="MU150344">
    <property type="protein sequence ID" value="KAF9458291.1"/>
    <property type="molecule type" value="Genomic_DNA"/>
</dbReference>
<dbReference type="Proteomes" id="UP000807353">
    <property type="component" value="Unassembled WGS sequence"/>
</dbReference>
<feature type="region of interest" description="Disordered" evidence="1">
    <location>
        <begin position="697"/>
        <end position="862"/>
    </location>
</feature>
<feature type="non-terminal residue" evidence="2">
    <location>
        <position position="1"/>
    </location>
</feature>
<sequence length="1046" mass="111568">YHTHKNKHHATTTTANRKRASTTSPGQMQSQGSGGSWFFRSSSSPLAASGSNNAPFALGSGSNSSNDLVGRNYGQDSREFPRPRPSGPPPETPTKLIKRKSLGFVQLRRGFGGHGDDPPSGDGRRSRDEKEREKGKGDEKGKRPASMVPSSRHASYGGLGMGRAGAAGIGNGDADGSGGEFVLGEFEKERVREAERERDREKERDRDRDRDRDKEKEKEGSRSFMGSVRKISLVGRHKRTKSGVSLSGVEELPPGVRQPRSSIPPTPHLHPQEHLRDHPDRERTPQPKHFNNNHGPNGNPLLPPIELQPPSPPRMRPSPVQTRPLVPAGSGSGAENMLSPSSSSASSLTASPTSPTTPSRRAKTPGSPQAASLGRSTIGPSVVASAVPAAISSGATSAAVLRRNSLGDLKIPDRISQAQVGLRRDLGMVREFAANVEQLKELQMTYHELVREVQGILDSHMLQSQAQQQAQPRATSPSFLQNLSRPISRHRSHTNPASPPSSSSLPTPPSTAPTNPNSYAQMAIKQLASAFYTINSKYRISWECAELLIELGGGSSGGNEGSSSAPSTSVSAPTMHGGQPEVRKVSRERAVTLAGDESKPPTPTPGSTSSITLGMRAVSPPLASPPSLAWRASTGRHDLSHRQLVLLKEMLNNADSTSAFATEDMGSGSIPEESFLPSPAMLSVNREWRWGDAMSSTVTLPSEDSGPGGSGGAAAKKRRSSRLGMSGLRDMLRSLKRSHSENPPLPTTMVVPSSTSLSTDNSSMDHRYPHGHVPPSQGRRRAKTSSGPESVRIPRPTSPYNPSSLTTKPSPRRPSLASIFRLGQKNKASSSGGTAENSENEAHPRSAGSRSASGSSVGEEEDWDRIDSALDLDAAARALGIAHDGSATVRGKLGRSPYLQESFPPPLPGYPTRPLTPKRTASGSQSSLWGGESPLHGTPPPLPPSRSTRLSNVEEHADGQRQVRSSSKGRQSRVGVSPSRPMSRGNTKNGSVRSMPPQSASNPLPDPKLAMTPENIKPLLENAKDVHARLNECIAEIRSLLSMHAQ</sequence>
<feature type="compositionally biased region" description="Low complexity" evidence="1">
    <location>
        <begin position="845"/>
        <end position="856"/>
    </location>
</feature>
<evidence type="ECO:0000313" key="3">
    <source>
        <dbReference type="Proteomes" id="UP000807353"/>
    </source>
</evidence>
<comment type="caution">
    <text evidence="2">The sequence shown here is derived from an EMBL/GenBank/DDBJ whole genome shotgun (WGS) entry which is preliminary data.</text>
</comment>
<dbReference type="OrthoDB" id="2554322at2759"/>
<feature type="compositionally biased region" description="Basic residues" evidence="1">
    <location>
        <begin position="1"/>
        <end position="20"/>
    </location>
</feature>
<feature type="compositionally biased region" description="Polar residues" evidence="1">
    <location>
        <begin position="826"/>
        <end position="837"/>
    </location>
</feature>
<feature type="compositionally biased region" description="Basic and acidic residues" evidence="1">
    <location>
        <begin position="185"/>
        <end position="221"/>
    </location>
</feature>
<feature type="compositionally biased region" description="Low complexity" evidence="1">
    <location>
        <begin position="338"/>
        <end position="359"/>
    </location>
</feature>
<feature type="compositionally biased region" description="Polar residues" evidence="1">
    <location>
        <begin position="919"/>
        <end position="928"/>
    </location>
</feature>
<proteinExistence type="predicted"/>
<feature type="region of interest" description="Disordered" evidence="1">
    <location>
        <begin position="1"/>
        <end position="376"/>
    </location>
</feature>
<keyword evidence="3" id="KW-1185">Reference proteome</keyword>
<feature type="compositionally biased region" description="Gly residues" evidence="1">
    <location>
        <begin position="157"/>
        <end position="181"/>
    </location>
</feature>